<evidence type="ECO:0000256" key="12">
    <source>
        <dbReference type="SAM" id="SignalP"/>
    </source>
</evidence>
<dbReference type="GO" id="GO:0005576">
    <property type="term" value="C:extracellular region"/>
    <property type="evidence" value="ECO:0007669"/>
    <property type="project" value="UniProtKB-SubCell"/>
</dbReference>
<evidence type="ECO:0000313" key="14">
    <source>
        <dbReference type="Proteomes" id="UP001620645"/>
    </source>
</evidence>
<evidence type="ECO:0000256" key="5">
    <source>
        <dbReference type="ARBA" id="ARBA00012272"/>
    </source>
</evidence>
<dbReference type="InterPro" id="IPR004898">
    <property type="entry name" value="Pectate_lyase_PlyH/PlyE-like"/>
</dbReference>
<sequence>MMILFILFVITFVQIGQLNAGICKFPNPSKSVTVQSMMTVSASADYNNTLFVGGSGILNGACDVKNGKLKYLMTLKNGVTIKNAILDTPGLGIYCEGNCVLENIYYKRLCYHATGFGYMSTSTSYTYQVIGGAGQGSPDKYFTQSGKGTTIIKNFCAEGKYGKLWCSCGNCPFQTARTVQISNTVLKGPGLSVVSLNSNYGDKMSISGLTLQGQKSSSTKTKYICQEYKGLTYMSAMSPQSNYEPTKSGSGTCSYSASAKKLVSALKAKEAAHPILVNKWTNELWDKSSDEDKR</sequence>
<comment type="subcellular location">
    <subcellularLocation>
        <location evidence="3">Secreted</location>
    </subcellularLocation>
</comment>
<comment type="catalytic activity">
    <reaction evidence="1">
        <text>Eliminative cleavage of (1-&gt;4)-alpha-D-galacturonan to give oligosaccharides with 4-deoxy-alpha-D-galact-4-enuronosyl groups at their non-reducing ends.</text>
        <dbReference type="EC" id="4.2.2.2"/>
    </reaction>
</comment>
<evidence type="ECO:0000256" key="7">
    <source>
        <dbReference type="ARBA" id="ARBA00022729"/>
    </source>
</evidence>
<dbReference type="Proteomes" id="UP001620645">
    <property type="component" value="Unassembled WGS sequence"/>
</dbReference>
<keyword evidence="6" id="KW-0964">Secreted</keyword>
<name>A0ABD2JF86_HETSC</name>
<dbReference type="Gene3D" id="2.160.20.10">
    <property type="entry name" value="Single-stranded right-handed beta-helix, Pectin lyase-like"/>
    <property type="match status" value="1"/>
</dbReference>
<gene>
    <name evidence="13" type="ORF">niasHS_007015</name>
</gene>
<organism evidence="13 14">
    <name type="scientific">Heterodera schachtii</name>
    <name type="common">Sugarbeet cyst nematode worm</name>
    <name type="synonym">Tylenchus schachtii</name>
    <dbReference type="NCBI Taxonomy" id="97005"/>
    <lineage>
        <taxon>Eukaryota</taxon>
        <taxon>Metazoa</taxon>
        <taxon>Ecdysozoa</taxon>
        <taxon>Nematoda</taxon>
        <taxon>Chromadorea</taxon>
        <taxon>Rhabditida</taxon>
        <taxon>Tylenchina</taxon>
        <taxon>Tylenchomorpha</taxon>
        <taxon>Tylenchoidea</taxon>
        <taxon>Heteroderidae</taxon>
        <taxon>Heteroderinae</taxon>
        <taxon>Heterodera</taxon>
    </lineage>
</organism>
<evidence type="ECO:0000313" key="13">
    <source>
        <dbReference type="EMBL" id="KAL3089293.1"/>
    </source>
</evidence>
<keyword evidence="8" id="KW-0106">Calcium</keyword>
<accession>A0ABD2JF86</accession>
<evidence type="ECO:0000256" key="1">
    <source>
        <dbReference type="ARBA" id="ARBA00000695"/>
    </source>
</evidence>
<evidence type="ECO:0000256" key="6">
    <source>
        <dbReference type="ARBA" id="ARBA00022525"/>
    </source>
</evidence>
<evidence type="ECO:0000256" key="8">
    <source>
        <dbReference type="ARBA" id="ARBA00022837"/>
    </source>
</evidence>
<evidence type="ECO:0000256" key="11">
    <source>
        <dbReference type="ARBA" id="ARBA00039895"/>
    </source>
</evidence>
<comment type="function">
    <text evidence="10">Pectinolytic enzyme consist of four classes of enzymes: pectin lyase, polygalacturonase, pectin methylesterase and rhamnogalacturonase. Among pectinolytic enzymes, pectin lyase is the most important in depolymerization of pectin, since it cleaves internal glycosidic bonds of highly methylated pectins. Favors pectate, the anion, over pectin, the methyl ester.</text>
</comment>
<evidence type="ECO:0000256" key="4">
    <source>
        <dbReference type="ARBA" id="ARBA00006463"/>
    </source>
</evidence>
<comment type="cofactor">
    <cofactor evidence="2">
        <name>Ca(2+)</name>
        <dbReference type="ChEBI" id="CHEBI:29108"/>
    </cofactor>
</comment>
<dbReference type="GO" id="GO:0030570">
    <property type="term" value="F:pectate lyase activity"/>
    <property type="evidence" value="ECO:0007669"/>
    <property type="project" value="UniProtKB-EC"/>
</dbReference>
<evidence type="ECO:0000256" key="2">
    <source>
        <dbReference type="ARBA" id="ARBA00001913"/>
    </source>
</evidence>
<proteinExistence type="inferred from homology"/>
<comment type="caution">
    <text evidence="13">The sequence shown here is derived from an EMBL/GenBank/DDBJ whole genome shotgun (WGS) entry which is preliminary data.</text>
</comment>
<dbReference type="PANTHER" id="PTHR33407:SF9">
    <property type="entry name" value="PECTATE LYASE F-RELATED"/>
    <property type="match status" value="1"/>
</dbReference>
<feature type="chain" id="PRO_5044810665" description="Probable pectate lyase F" evidence="12">
    <location>
        <begin position="21"/>
        <end position="294"/>
    </location>
</feature>
<dbReference type="InterPro" id="IPR012334">
    <property type="entry name" value="Pectin_lyas_fold"/>
</dbReference>
<keyword evidence="14" id="KW-1185">Reference proteome</keyword>
<keyword evidence="7 12" id="KW-0732">Signal</keyword>
<dbReference type="EMBL" id="JBICCN010000145">
    <property type="protein sequence ID" value="KAL3089293.1"/>
    <property type="molecule type" value="Genomic_DNA"/>
</dbReference>
<dbReference type="InterPro" id="IPR011050">
    <property type="entry name" value="Pectin_lyase_fold/virulence"/>
</dbReference>
<dbReference type="Pfam" id="PF03211">
    <property type="entry name" value="Pectate_lyase"/>
    <property type="match status" value="1"/>
</dbReference>
<comment type="similarity">
    <text evidence="4">Belongs to the polysaccharide lyase 3 family.</text>
</comment>
<evidence type="ECO:0000256" key="3">
    <source>
        <dbReference type="ARBA" id="ARBA00004613"/>
    </source>
</evidence>
<feature type="signal peptide" evidence="12">
    <location>
        <begin position="1"/>
        <end position="20"/>
    </location>
</feature>
<keyword evidence="9" id="KW-0456">Lyase</keyword>
<dbReference type="EC" id="4.2.2.2" evidence="5"/>
<evidence type="ECO:0000256" key="10">
    <source>
        <dbReference type="ARBA" id="ARBA00025679"/>
    </source>
</evidence>
<protein>
    <recommendedName>
        <fullName evidence="11">Probable pectate lyase F</fullName>
        <ecNumber evidence="5">4.2.2.2</ecNumber>
    </recommendedName>
</protein>
<dbReference type="AlphaFoldDB" id="A0ABD2JF86"/>
<evidence type="ECO:0000256" key="9">
    <source>
        <dbReference type="ARBA" id="ARBA00023239"/>
    </source>
</evidence>
<dbReference type="PANTHER" id="PTHR33407">
    <property type="entry name" value="PECTATE LYASE F-RELATED"/>
    <property type="match status" value="1"/>
</dbReference>
<dbReference type="SUPFAM" id="SSF51126">
    <property type="entry name" value="Pectin lyase-like"/>
    <property type="match status" value="1"/>
</dbReference>
<reference evidence="13 14" key="1">
    <citation type="submission" date="2024-10" db="EMBL/GenBank/DDBJ databases">
        <authorList>
            <person name="Kim D."/>
        </authorList>
    </citation>
    <scope>NUCLEOTIDE SEQUENCE [LARGE SCALE GENOMIC DNA]</scope>
    <source>
        <strain evidence="13">Taebaek</strain>
    </source>
</reference>